<name>A0AAU9V141_EUPED</name>
<dbReference type="PANTHER" id="PTHR36299">
    <property type="entry name" value="AGAP008005-PA"/>
    <property type="match status" value="1"/>
</dbReference>
<proteinExistence type="predicted"/>
<dbReference type="InterPro" id="IPR031941">
    <property type="entry name" value="DUF4773"/>
</dbReference>
<feature type="domain" description="DUF4773" evidence="2">
    <location>
        <begin position="385"/>
        <end position="499"/>
    </location>
</feature>
<evidence type="ECO:0000259" key="2">
    <source>
        <dbReference type="Pfam" id="PF15998"/>
    </source>
</evidence>
<keyword evidence="1" id="KW-0732">Signal</keyword>
<feature type="chain" id="PRO_5043538370" description="DUF4773 domain-containing protein" evidence="1">
    <location>
        <begin position="26"/>
        <end position="548"/>
    </location>
</feature>
<sequence length="548" mass="59546">MVNILNMSFILKLVVLICIAPICLARHGEFISKQDRSYDVIKIKIPKKLWHQALNPTPVLKSSVTVTLPIHVAEEEEDNEEIDNEVVEVENEATEVSVAVDSTLVSDEPISEIPMVTVSSEIANITQQPVLQDEITEDPTQQVDGQVTRFPCTCASGQCGCCTGTILERFRMKACGNLSFVPEDFVFDVRLTVNNNTVVRRRVSASDPPPICFNPRRAPFVRVCAEISNIRIRNGNAFACLDINADIARFPIYSASFRCFGLGSSGLQTGLKPKPVSSGPKPVSLFGSGNNNDGTILDAAGSLIGGNGGGIFGGGDGPLGGIGNAVASSKYTINNSSNNINDIEVPDSPLLLLDGLNLRQISTLSYYGRQNPETSSQNSTTSRRCSCALGVCKCCTGYLMDLINQKACMKVTYHPGDFAFDVAMSMNDRILYENSISGKNPRPICISPPRISSLKVCAKFYNVFFPGRNFHFCLAMTGKWRSFQLFNFVFDCLRMGANGIVMIGPEENGGIQVPNPQGGVDAVIDAGEDDIEDYDENVVKSLLDIFDK</sequence>
<evidence type="ECO:0000313" key="4">
    <source>
        <dbReference type="Proteomes" id="UP001153954"/>
    </source>
</evidence>
<reference evidence="3" key="1">
    <citation type="submission" date="2022-03" db="EMBL/GenBank/DDBJ databases">
        <authorList>
            <person name="Tunstrom K."/>
        </authorList>
    </citation>
    <scope>NUCLEOTIDE SEQUENCE</scope>
</reference>
<accession>A0AAU9V141</accession>
<comment type="caution">
    <text evidence="3">The sequence shown here is derived from an EMBL/GenBank/DDBJ whole genome shotgun (WGS) entry which is preliminary data.</text>
</comment>
<organism evidence="3 4">
    <name type="scientific">Euphydryas editha</name>
    <name type="common">Edith's checkerspot</name>
    <dbReference type="NCBI Taxonomy" id="104508"/>
    <lineage>
        <taxon>Eukaryota</taxon>
        <taxon>Metazoa</taxon>
        <taxon>Ecdysozoa</taxon>
        <taxon>Arthropoda</taxon>
        <taxon>Hexapoda</taxon>
        <taxon>Insecta</taxon>
        <taxon>Pterygota</taxon>
        <taxon>Neoptera</taxon>
        <taxon>Endopterygota</taxon>
        <taxon>Lepidoptera</taxon>
        <taxon>Glossata</taxon>
        <taxon>Ditrysia</taxon>
        <taxon>Papilionoidea</taxon>
        <taxon>Nymphalidae</taxon>
        <taxon>Nymphalinae</taxon>
        <taxon>Euphydryas</taxon>
    </lineage>
</organism>
<dbReference type="Proteomes" id="UP001153954">
    <property type="component" value="Unassembled WGS sequence"/>
</dbReference>
<dbReference type="EMBL" id="CAKOGL010000025">
    <property type="protein sequence ID" value="CAH2102755.1"/>
    <property type="molecule type" value="Genomic_DNA"/>
</dbReference>
<evidence type="ECO:0000256" key="1">
    <source>
        <dbReference type="SAM" id="SignalP"/>
    </source>
</evidence>
<evidence type="ECO:0000313" key="3">
    <source>
        <dbReference type="EMBL" id="CAH2102755.1"/>
    </source>
</evidence>
<feature type="domain" description="DUF4773" evidence="2">
    <location>
        <begin position="151"/>
        <end position="266"/>
    </location>
</feature>
<gene>
    <name evidence="3" type="ORF">EEDITHA_LOCUS17339</name>
</gene>
<feature type="signal peptide" evidence="1">
    <location>
        <begin position="1"/>
        <end position="25"/>
    </location>
</feature>
<protein>
    <recommendedName>
        <fullName evidence="2">DUF4773 domain-containing protein</fullName>
    </recommendedName>
</protein>
<dbReference type="PANTHER" id="PTHR36299:SF4">
    <property type="entry name" value="GH07892P-RELATED"/>
    <property type="match status" value="1"/>
</dbReference>
<dbReference type="AlphaFoldDB" id="A0AAU9V141"/>
<dbReference type="Pfam" id="PF15998">
    <property type="entry name" value="DUF4773"/>
    <property type="match status" value="2"/>
</dbReference>
<keyword evidence="4" id="KW-1185">Reference proteome</keyword>